<reference evidence="2" key="1">
    <citation type="submission" date="2014-05" db="EMBL/GenBank/DDBJ databases">
        <authorList>
            <person name="Chronopoulou M."/>
        </authorList>
    </citation>
    <scope>NUCLEOTIDE SEQUENCE</scope>
    <source>
        <tissue evidence="2">Whole organism</tissue>
    </source>
</reference>
<keyword evidence="1" id="KW-1133">Transmembrane helix</keyword>
<accession>A0A0K2UJK7</accession>
<proteinExistence type="predicted"/>
<evidence type="ECO:0000256" key="1">
    <source>
        <dbReference type="SAM" id="Phobius"/>
    </source>
</evidence>
<keyword evidence="1" id="KW-0472">Membrane</keyword>
<sequence length="51" mass="6105">MEPHRLRMRGMRSFLEFLKLIVRYSFSCLVVVLGSNQICYNLHFSLQLDNE</sequence>
<dbReference type="EMBL" id="HACA01020894">
    <property type="protein sequence ID" value="CDW38255.1"/>
    <property type="molecule type" value="Transcribed_RNA"/>
</dbReference>
<dbReference type="AlphaFoldDB" id="A0A0K2UJK7"/>
<name>A0A0K2UJK7_LEPSM</name>
<organism evidence="2">
    <name type="scientific">Lepeophtheirus salmonis</name>
    <name type="common">Salmon louse</name>
    <name type="synonym">Caligus salmonis</name>
    <dbReference type="NCBI Taxonomy" id="72036"/>
    <lineage>
        <taxon>Eukaryota</taxon>
        <taxon>Metazoa</taxon>
        <taxon>Ecdysozoa</taxon>
        <taxon>Arthropoda</taxon>
        <taxon>Crustacea</taxon>
        <taxon>Multicrustacea</taxon>
        <taxon>Hexanauplia</taxon>
        <taxon>Copepoda</taxon>
        <taxon>Siphonostomatoida</taxon>
        <taxon>Caligidae</taxon>
        <taxon>Lepeophtheirus</taxon>
    </lineage>
</organism>
<evidence type="ECO:0000313" key="2">
    <source>
        <dbReference type="EMBL" id="CDW38255.1"/>
    </source>
</evidence>
<protein>
    <submittedName>
        <fullName evidence="2">Uncharacterized protein</fullName>
    </submittedName>
</protein>
<feature type="transmembrane region" description="Helical" evidence="1">
    <location>
        <begin position="21"/>
        <end position="43"/>
    </location>
</feature>
<keyword evidence="1" id="KW-0812">Transmembrane</keyword>